<sequence>MARLRFGVEGYKEGGFNLDFSALDRPCSTTAGSAAQNAACTSALARPANTPGNGRPETSDLQFASEKVDAYELGVKWDGPGIDVNLAAFWQEYSSYQLNTFNGVNFAVTNIQACKDDLAGADIDASATTGACVSDRLKPGVVAKGFEIETFLRPARDISVNMGLSPLPLAGGERKCPQLVDCRYSS</sequence>
<dbReference type="RefSeq" id="WP_039579084.1">
    <property type="nucleotide sequence ID" value="NZ_CP009122.1"/>
</dbReference>
<keyword evidence="3" id="KW-0998">Cell outer membrane</keyword>
<dbReference type="SUPFAM" id="SSF56935">
    <property type="entry name" value="Porins"/>
    <property type="match status" value="1"/>
</dbReference>
<dbReference type="Gene3D" id="2.40.170.20">
    <property type="entry name" value="TonB-dependent receptor, beta-barrel domain"/>
    <property type="match status" value="1"/>
</dbReference>
<dbReference type="InterPro" id="IPR036942">
    <property type="entry name" value="Beta-barrel_TonB_sf"/>
</dbReference>
<dbReference type="OrthoDB" id="9760333at2"/>
<feature type="domain" description="TonB-dependent receptor-like beta-barrel" evidence="4">
    <location>
        <begin position="50"/>
        <end position="125"/>
    </location>
</feature>
<evidence type="ECO:0000256" key="2">
    <source>
        <dbReference type="ARBA" id="ARBA00023136"/>
    </source>
</evidence>
<evidence type="ECO:0000313" key="5">
    <source>
        <dbReference type="EMBL" id="AJA11554.1"/>
    </source>
</evidence>
<proteinExistence type="predicted"/>
<dbReference type="EMBL" id="CP009122">
    <property type="protein sequence ID" value="AJA11554.1"/>
    <property type="molecule type" value="Genomic_DNA"/>
</dbReference>
<reference evidence="5 6" key="1">
    <citation type="journal article" date="2015" name="Int. J. Syst. Evol. Microbiol.">
        <title>Description of Sphingopyxis fribergensis sp. nov. - a soil bacterium with the ability to degrade styrene and phenylacetic acid.</title>
        <authorList>
            <person name="Oelschlagel M."/>
            <person name="Ruckert C."/>
            <person name="Kalinowski J."/>
            <person name="Schmidt G."/>
            <person name="Schlomann M."/>
            <person name="Tischler D."/>
        </authorList>
    </citation>
    <scope>NUCLEOTIDE SEQUENCE [LARGE SCALE GENOMIC DNA]</scope>
    <source>
        <strain evidence="5 6">Kp5.2</strain>
    </source>
</reference>
<accession>A0A0A7PNH3</accession>
<evidence type="ECO:0000259" key="4">
    <source>
        <dbReference type="Pfam" id="PF00593"/>
    </source>
</evidence>
<dbReference type="HOGENOM" id="CLU_1453541_0_0_5"/>
<dbReference type="Proteomes" id="UP000030907">
    <property type="component" value="Chromosome"/>
</dbReference>
<name>A0A0A7PNH3_9SPHN</name>
<comment type="subcellular location">
    <subcellularLocation>
        <location evidence="1">Cell outer membrane</location>
    </subcellularLocation>
</comment>
<organism evidence="5 6">
    <name type="scientific">Sphingopyxis fribergensis</name>
    <dbReference type="NCBI Taxonomy" id="1515612"/>
    <lineage>
        <taxon>Bacteria</taxon>
        <taxon>Pseudomonadati</taxon>
        <taxon>Pseudomonadota</taxon>
        <taxon>Alphaproteobacteria</taxon>
        <taxon>Sphingomonadales</taxon>
        <taxon>Sphingomonadaceae</taxon>
        <taxon>Sphingopyxis</taxon>
    </lineage>
</organism>
<dbReference type="AlphaFoldDB" id="A0A0A7PNH3"/>
<dbReference type="Pfam" id="PF00593">
    <property type="entry name" value="TonB_dep_Rec_b-barrel"/>
    <property type="match status" value="1"/>
</dbReference>
<evidence type="ECO:0000313" key="6">
    <source>
        <dbReference type="Proteomes" id="UP000030907"/>
    </source>
</evidence>
<evidence type="ECO:0000256" key="1">
    <source>
        <dbReference type="ARBA" id="ARBA00004442"/>
    </source>
</evidence>
<keyword evidence="2" id="KW-0472">Membrane</keyword>
<dbReference type="STRING" id="1515612.SKP52_23560"/>
<dbReference type="InterPro" id="IPR000531">
    <property type="entry name" value="Beta-barrel_TonB"/>
</dbReference>
<dbReference type="KEGG" id="sphk:SKP52_23560"/>
<dbReference type="GO" id="GO:0009279">
    <property type="term" value="C:cell outer membrane"/>
    <property type="evidence" value="ECO:0007669"/>
    <property type="project" value="UniProtKB-SubCell"/>
</dbReference>
<protein>
    <recommendedName>
        <fullName evidence="4">TonB-dependent receptor-like beta-barrel domain-containing protein</fullName>
    </recommendedName>
</protein>
<keyword evidence="6" id="KW-1185">Reference proteome</keyword>
<gene>
    <name evidence="5" type="ORF">SKP52_23560</name>
</gene>
<evidence type="ECO:0000256" key="3">
    <source>
        <dbReference type="ARBA" id="ARBA00023237"/>
    </source>
</evidence>